<dbReference type="KEGG" id="bpor:BPO_0567"/>
<dbReference type="Proteomes" id="UP001432059">
    <property type="component" value="Chromosome"/>
</dbReference>
<dbReference type="EMBL" id="CP136426">
    <property type="protein sequence ID" value="WOC51214.1"/>
    <property type="molecule type" value="Genomic_DNA"/>
</dbReference>
<dbReference type="NCBIfam" id="TIGR01200">
    <property type="entry name" value="GLPGLI"/>
    <property type="match status" value="1"/>
</dbReference>
<evidence type="ECO:0000313" key="1">
    <source>
        <dbReference type="EMBL" id="WOC51214.1"/>
    </source>
</evidence>
<accession>A0AAU0EZ35</accession>
<evidence type="ECO:0000313" key="2">
    <source>
        <dbReference type="Proteomes" id="UP001432059"/>
    </source>
</evidence>
<proteinExistence type="predicted"/>
<reference evidence="1" key="1">
    <citation type="submission" date="2023-10" db="EMBL/GenBank/DDBJ databases">
        <title>Characterization and whole genome sequencing of a novel strain of Bergeyella porcorum QD2021 isolated from pig.</title>
        <authorList>
            <person name="Liu G."/>
            <person name="Chen C."/>
            <person name="Han X."/>
        </authorList>
    </citation>
    <scope>NUCLEOTIDE SEQUENCE</scope>
    <source>
        <strain evidence="1">QD2021</strain>
    </source>
</reference>
<gene>
    <name evidence="1" type="ORF">BPO_0567</name>
</gene>
<protein>
    <recommendedName>
        <fullName evidence="3">GLPGLI family protein</fullName>
    </recommendedName>
</protein>
<dbReference type="InterPro" id="IPR005901">
    <property type="entry name" value="GLPGLI"/>
</dbReference>
<evidence type="ECO:0008006" key="3">
    <source>
        <dbReference type="Google" id="ProtNLM"/>
    </source>
</evidence>
<dbReference type="Pfam" id="PF09697">
    <property type="entry name" value="Porph_ging"/>
    <property type="match status" value="1"/>
</dbReference>
<sequence>MVMNSVHLFGQNHSFTYEYRFLSDSTDVASQRKEIYTLKVDNRQSIYFSEYHKRRDSTENMFASTSKSKPVIVKYYDNTETHQYLKLSERLYHIKSNDKLNWQILEDMEYINGFHTQKASVNFAGRKWFAFFTKDIPIADGPYKFHGLPGLIIRLESDNKTHQFELLEVKSSEKNSFSYLNLINKTKWIDITPERYKKLYQQYRRNPLESWRRHDITKGTINGKTMSADEFFKTMEKMEKERLIKDK</sequence>
<keyword evidence="2" id="KW-1185">Reference proteome</keyword>
<name>A0AAU0EZ35_9FLAO</name>
<organism evidence="1 2">
    <name type="scientific">Bergeyella porcorum</name>
    <dbReference type="NCBI Taxonomy" id="1735111"/>
    <lineage>
        <taxon>Bacteria</taxon>
        <taxon>Pseudomonadati</taxon>
        <taxon>Bacteroidota</taxon>
        <taxon>Flavobacteriia</taxon>
        <taxon>Flavobacteriales</taxon>
        <taxon>Weeksellaceae</taxon>
        <taxon>Bergeyella</taxon>
    </lineage>
</organism>
<dbReference type="AlphaFoldDB" id="A0AAU0EZ35"/>